<keyword evidence="4" id="KW-1185">Reference proteome</keyword>
<evidence type="ECO:0000256" key="1">
    <source>
        <dbReference type="SAM" id="SignalP"/>
    </source>
</evidence>
<name>A0ABV1HU90_9FIRM</name>
<organism evidence="3 4">
    <name type="scientific">Ruminococcoides intestinihominis</name>
    <dbReference type="NCBI Taxonomy" id="3133161"/>
    <lineage>
        <taxon>Bacteria</taxon>
        <taxon>Bacillati</taxon>
        <taxon>Bacillota</taxon>
        <taxon>Clostridia</taxon>
        <taxon>Eubacteriales</taxon>
        <taxon>Oscillospiraceae</taxon>
        <taxon>Ruminococcoides</taxon>
    </lineage>
</organism>
<evidence type="ECO:0000313" key="3">
    <source>
        <dbReference type="EMBL" id="MEQ2565879.1"/>
    </source>
</evidence>
<evidence type="ECO:0000259" key="2">
    <source>
        <dbReference type="PROSITE" id="PS50853"/>
    </source>
</evidence>
<dbReference type="PROSITE" id="PS50853">
    <property type="entry name" value="FN3"/>
    <property type="match status" value="1"/>
</dbReference>
<dbReference type="InterPro" id="IPR013783">
    <property type="entry name" value="Ig-like_fold"/>
</dbReference>
<feature type="domain" description="Fibronectin type-III" evidence="2">
    <location>
        <begin position="561"/>
        <end position="660"/>
    </location>
</feature>
<proteinExistence type="predicted"/>
<dbReference type="InterPro" id="IPR003961">
    <property type="entry name" value="FN3_dom"/>
</dbReference>
<protein>
    <recommendedName>
        <fullName evidence="2">Fibronectin type-III domain-containing protein</fullName>
    </recommendedName>
</protein>
<comment type="caution">
    <text evidence="3">The sequence shown here is derived from an EMBL/GenBank/DDBJ whole genome shotgun (WGS) entry which is preliminary data.</text>
</comment>
<dbReference type="InterPro" id="IPR036116">
    <property type="entry name" value="FN3_sf"/>
</dbReference>
<reference evidence="3 4" key="1">
    <citation type="submission" date="2024-03" db="EMBL/GenBank/DDBJ databases">
        <title>Human intestinal bacterial collection.</title>
        <authorList>
            <person name="Pauvert C."/>
            <person name="Hitch T.C.A."/>
            <person name="Clavel T."/>
        </authorList>
    </citation>
    <scope>NUCLEOTIDE SEQUENCE [LARGE SCALE GENOMIC DNA]</scope>
    <source>
        <strain evidence="3 4">CLA-AP-H18</strain>
    </source>
</reference>
<evidence type="ECO:0000313" key="4">
    <source>
        <dbReference type="Proteomes" id="UP001478133"/>
    </source>
</evidence>
<accession>A0ABV1HU90</accession>
<dbReference type="Proteomes" id="UP001478133">
    <property type="component" value="Unassembled WGS sequence"/>
</dbReference>
<sequence length="660" mass="75338">MKKTFKTKWLAMFLSLLMVTSLVPMSVYAEDNDDHSVRNIDITNVTFDYKAGMSPVATAKIANSDAHYEIEWECWSEIREIDETTSCSAAYWYSNPSYMQFLKEDEKIYNFKDKIQYYYSIQFRAKDGYTFPSENEISVTINGEKISSEYYDIYDSNIFGVSDFKDIRLAQISKVGIGGTTLSYQVGDTPKATSFKNYDNYYDYNIEYEYWEEMESKDDGSVVPVAYWYSDEEKNNALPDDKKITKFEEGKTYMYSIALKTNNGRTFAGSSNFTFVFDGNVIKPENYTIGEDNTTLFAFALKTIKPVKIKYIDKIEVNNAKLSFNVGDKPVFTGEVPSDAPYYIDNEGWFTYKGGITSSEYWNGRYGDFEGSWGKLITSFEANTKYSYNVYVKLTDEGYNSGYRFNENTNIVVNGVTYKFNNETTSLGLNGETIWYYNLLDMTPNNDNPCINGHTKVRTVTKATINKNGKIVTTCSVCKKTLSTAIIPKISSIKLSSNTFTYNGKTIKPSVIIKDSKGKKINNSNYTVAYSKGLKNVGNYKVTIKFKGNYSGTVNKTFTIIPKSTTLTNLSSSKRKVKVKWKKQVSQTNGYQLQYSLNSNFKSAKLLNVTNNKVTTKLISNLKSKKKYYVRIRTYKNVKVNGKSTKLYSKWSKSLNVKVK</sequence>
<dbReference type="EMBL" id="JBBMFI010000020">
    <property type="protein sequence ID" value="MEQ2565879.1"/>
    <property type="molecule type" value="Genomic_DNA"/>
</dbReference>
<gene>
    <name evidence="3" type="ORF">ABFO16_06465</name>
</gene>
<dbReference type="SUPFAM" id="SSF49265">
    <property type="entry name" value="Fibronectin type III"/>
    <property type="match status" value="1"/>
</dbReference>
<feature type="signal peptide" evidence="1">
    <location>
        <begin position="1"/>
        <end position="29"/>
    </location>
</feature>
<dbReference type="RefSeq" id="WP_329979674.1">
    <property type="nucleotide sequence ID" value="NZ_JBBMEY010000021.1"/>
</dbReference>
<feature type="chain" id="PRO_5046317858" description="Fibronectin type-III domain-containing protein" evidence="1">
    <location>
        <begin position="30"/>
        <end position="660"/>
    </location>
</feature>
<dbReference type="Gene3D" id="2.60.40.10">
    <property type="entry name" value="Immunoglobulins"/>
    <property type="match status" value="1"/>
</dbReference>
<keyword evidence="1" id="KW-0732">Signal</keyword>